<dbReference type="InterPro" id="IPR019587">
    <property type="entry name" value="Polyketide_cyclase/dehydratase"/>
</dbReference>
<dbReference type="Pfam" id="PF10604">
    <property type="entry name" value="Polyketide_cyc2"/>
    <property type="match status" value="1"/>
</dbReference>
<comment type="caution">
    <text evidence="1">The sequence shown here is derived from an EMBL/GenBank/DDBJ whole genome shotgun (WGS) entry which is preliminary data.</text>
</comment>
<dbReference type="OrthoDB" id="4827024at2"/>
<dbReference type="Proteomes" id="UP000256727">
    <property type="component" value="Unassembled WGS sequence"/>
</dbReference>
<name>A0A3D9LI05_9MICC</name>
<evidence type="ECO:0000313" key="1">
    <source>
        <dbReference type="EMBL" id="REE04693.1"/>
    </source>
</evidence>
<evidence type="ECO:0000313" key="2">
    <source>
        <dbReference type="Proteomes" id="UP000256727"/>
    </source>
</evidence>
<organism evidence="1 2">
    <name type="scientific">Citricoccus muralis</name>
    <dbReference type="NCBI Taxonomy" id="169134"/>
    <lineage>
        <taxon>Bacteria</taxon>
        <taxon>Bacillati</taxon>
        <taxon>Actinomycetota</taxon>
        <taxon>Actinomycetes</taxon>
        <taxon>Micrococcales</taxon>
        <taxon>Micrococcaceae</taxon>
        <taxon>Citricoccus</taxon>
    </lineage>
</organism>
<dbReference type="AlphaFoldDB" id="A0A3D9LI05"/>
<dbReference type="SUPFAM" id="SSF55961">
    <property type="entry name" value="Bet v1-like"/>
    <property type="match status" value="1"/>
</dbReference>
<dbReference type="InterPro" id="IPR023393">
    <property type="entry name" value="START-like_dom_sf"/>
</dbReference>
<protein>
    <submittedName>
        <fullName evidence="1">Polyketide cyclase/dehydrase/lipid transport protein</fullName>
    </submittedName>
</protein>
<keyword evidence="2" id="KW-1185">Reference proteome</keyword>
<proteinExistence type="predicted"/>
<reference evidence="1 2" key="1">
    <citation type="submission" date="2018-07" db="EMBL/GenBank/DDBJ databases">
        <title>Sequencing the genomes of 1000 actinobacteria strains.</title>
        <authorList>
            <person name="Klenk H.-P."/>
        </authorList>
    </citation>
    <scope>NUCLEOTIDE SEQUENCE [LARGE SCALE GENOMIC DNA]</scope>
    <source>
        <strain evidence="1 2">DSM 14442</strain>
    </source>
</reference>
<dbReference type="Gene3D" id="3.30.530.20">
    <property type="match status" value="1"/>
</dbReference>
<sequence length="144" mass="15361">MLTIAALEDDIVVHLPAPRVWELLTDWAAAPAWLADVEEMHVNGPAGPGQELSYATGGHQRQYTLATYEPGHGLTMVSGADDADVRVEYGYLLLPDAGATRVHLRIAVRAAEDMREEALGLAAALADADAGQLESLRDYAEAAP</sequence>
<dbReference type="EMBL" id="QREH01000001">
    <property type="protein sequence ID" value="REE04693.1"/>
    <property type="molecule type" value="Genomic_DNA"/>
</dbReference>
<accession>A0A3D9LI05</accession>
<gene>
    <name evidence="1" type="ORF">C8E99_2538</name>
</gene>
<dbReference type="RefSeq" id="WP_115932574.1">
    <property type="nucleotide sequence ID" value="NZ_QREH01000001.1"/>
</dbReference>